<evidence type="ECO:0000313" key="3">
    <source>
        <dbReference type="Proteomes" id="UP000011991"/>
    </source>
</evidence>
<evidence type="ECO:0000313" key="2">
    <source>
        <dbReference type="EMBL" id="EMI16503.1"/>
    </source>
</evidence>
<feature type="transmembrane region" description="Helical" evidence="1">
    <location>
        <begin position="12"/>
        <end position="34"/>
    </location>
</feature>
<comment type="caution">
    <text evidence="2">The sequence shown here is derived from an EMBL/GenBank/DDBJ whole genome shotgun (WGS) entry which is preliminary data.</text>
</comment>
<evidence type="ECO:0000256" key="1">
    <source>
        <dbReference type="SAM" id="Phobius"/>
    </source>
</evidence>
<organism evidence="2 3">
    <name type="scientific">Rhodopirellula maiorica SM1</name>
    <dbReference type="NCBI Taxonomy" id="1265738"/>
    <lineage>
        <taxon>Bacteria</taxon>
        <taxon>Pseudomonadati</taxon>
        <taxon>Planctomycetota</taxon>
        <taxon>Planctomycetia</taxon>
        <taxon>Pirellulales</taxon>
        <taxon>Pirellulaceae</taxon>
        <taxon>Novipirellula</taxon>
    </lineage>
</organism>
<proteinExistence type="predicted"/>
<keyword evidence="1" id="KW-0812">Transmembrane</keyword>
<keyword evidence="1" id="KW-1133">Transmembrane helix</keyword>
<sequence>MQLAEGEQPTSRWQAIAALAALILCTFVIQQVWLPTNAMASQRTHWSPWPTWTANALHQIDVNVRDFELFEERVQMHELVCEED</sequence>
<keyword evidence="1" id="KW-0472">Membrane</keyword>
<protein>
    <submittedName>
        <fullName evidence="2">Peptidase M56 BlaR1</fullName>
    </submittedName>
</protein>
<keyword evidence="3" id="KW-1185">Reference proteome</keyword>
<dbReference type="AlphaFoldDB" id="M5RAH4"/>
<gene>
    <name evidence="2" type="ORF">RMSM_06572</name>
</gene>
<accession>M5RAH4</accession>
<dbReference type="EMBL" id="ANOG01000949">
    <property type="protein sequence ID" value="EMI16503.1"/>
    <property type="molecule type" value="Genomic_DNA"/>
</dbReference>
<dbReference type="Proteomes" id="UP000011991">
    <property type="component" value="Unassembled WGS sequence"/>
</dbReference>
<reference evidence="2 3" key="1">
    <citation type="journal article" date="2013" name="Mar. Genomics">
        <title>Expression of sulfatases in Rhodopirellula baltica and the diversity of sulfatases in the genus Rhodopirellula.</title>
        <authorList>
            <person name="Wegner C.E."/>
            <person name="Richter-Heitmann T."/>
            <person name="Klindworth A."/>
            <person name="Klockow C."/>
            <person name="Richter M."/>
            <person name="Achstetter T."/>
            <person name="Glockner F.O."/>
            <person name="Harder J."/>
        </authorList>
    </citation>
    <scope>NUCLEOTIDE SEQUENCE [LARGE SCALE GENOMIC DNA]</scope>
    <source>
        <strain evidence="2 3">SM1</strain>
    </source>
</reference>
<name>M5RAH4_9BACT</name>
<dbReference type="PATRIC" id="fig|1265738.3.peg.6557"/>